<protein>
    <submittedName>
        <fullName evidence="3">Gpi16 subunit, GPI transamidase domain-containing protein, putative</fullName>
    </submittedName>
</protein>
<evidence type="ECO:0000313" key="3">
    <source>
        <dbReference type="EMBL" id="CEL70381.1"/>
    </source>
</evidence>
<dbReference type="GO" id="GO:0016255">
    <property type="term" value="P:attachment of GPI anchor to protein"/>
    <property type="evidence" value="ECO:0007669"/>
    <property type="project" value="InterPro"/>
</dbReference>
<dbReference type="InterPro" id="IPR007245">
    <property type="entry name" value="PIG-T"/>
</dbReference>
<organism evidence="3">
    <name type="scientific">Neospora caninum (strain Liverpool)</name>
    <dbReference type="NCBI Taxonomy" id="572307"/>
    <lineage>
        <taxon>Eukaryota</taxon>
        <taxon>Sar</taxon>
        <taxon>Alveolata</taxon>
        <taxon>Apicomplexa</taxon>
        <taxon>Conoidasida</taxon>
        <taxon>Coccidia</taxon>
        <taxon>Eucoccidiorida</taxon>
        <taxon>Eimeriorina</taxon>
        <taxon>Sarcocystidae</taxon>
        <taxon>Neospora</taxon>
    </lineage>
</organism>
<dbReference type="AlphaFoldDB" id="A0A0F7UMY4"/>
<dbReference type="GO" id="GO:0042765">
    <property type="term" value="C:GPI-anchor transamidase complex"/>
    <property type="evidence" value="ECO:0007669"/>
    <property type="project" value="InterPro"/>
</dbReference>
<dbReference type="PANTHER" id="PTHR12959">
    <property type="entry name" value="GPI TRANSAMIDASE COMPONENT PIG-T-RELATED"/>
    <property type="match status" value="1"/>
</dbReference>
<dbReference type="Pfam" id="PF04113">
    <property type="entry name" value="Gpi16"/>
    <property type="match status" value="2"/>
</dbReference>
<accession>A0A0F7UMY4</accession>
<feature type="region of interest" description="Disordered" evidence="1">
    <location>
        <begin position="346"/>
        <end position="378"/>
    </location>
</feature>
<sequence length="730" mass="79877">MCDRPATVSLRRCMRRPRSRAPSALGASLGFCLVLALLFALGIRAQSQEAEDGLDLFTESVYLQGLKTQGYFVAHFDFRFKTRFPLSAETGATRHQHYDIFPKEIGKLLTLHLQSSLPSPSLAAAPPLLFFDASLTQGRWLEAAWGVAPTAIRPPGAVLRAALSSNPVYDSQRTWSLLTHALGGIMCTAFSMLKNEEMAYTLAPSSFSHVFEDKNSESEEKAWTLRVATSPVEVACTENLNSLQKLLPCRGEAGLLSRVHPLAFASSPFKSVRFLAFTEAEENSLSSAFLRAELRALLTVVLPIPRDGEARFTLPELFSQRGRPGASPPPLLHCVASSSRVLVRLPRPGVPEHGDTEDAEDAGEQRDTKHSLQRNARETARVAAAEAAVASTGASRFNLYSVDAFSDLIVFDAFPSREAPDLPRKDPLFAKEILRAPSDGEGLLSGRLDVERQQTGRGTASSKLERMEGAWLLVFRNRHAFGQRSVRYFDNFPPFLFPLLHTARVSWKSLPRKATSSRKSGRRGEDGQDNLCQRAFSPVAKQLHLTGAQAARTLNLRLLASSSSFIENPAPTFLSLAFALPPRCQIEFSVGVEKRYWPASRFSFSPDKGSDVPGAIVLDMPSYLFSWPPPPAVLDAPLACNVGSACAASLLISDAAKGKAGKEAPLSLEVAAEGLYAPGQRDSWNWQITEGMIVHLPLPDFSMPFNVIALSGTVLTLFYGSVFRITTMEW</sequence>
<dbReference type="PANTHER" id="PTHR12959:SF11">
    <property type="entry name" value="GPI TRANSAMIDASE COMPONENT PIG-T"/>
    <property type="match status" value="1"/>
</dbReference>
<gene>
    <name evidence="3" type="ORF">BN1204_060640</name>
</gene>
<proteinExistence type="predicted"/>
<feature type="compositionally biased region" description="Basic and acidic residues" evidence="1">
    <location>
        <begin position="363"/>
        <end position="378"/>
    </location>
</feature>
<keyword evidence="2" id="KW-0472">Membrane</keyword>
<evidence type="ECO:0000256" key="1">
    <source>
        <dbReference type="SAM" id="MobiDB-lite"/>
    </source>
</evidence>
<keyword evidence="2" id="KW-0812">Transmembrane</keyword>
<reference evidence="3" key="1">
    <citation type="journal article" date="2015" name="PLoS ONE">
        <title>Comprehensive Evaluation of Toxoplasma gondii VEG and Neospora caninum LIV Genomes with Tachyzoite Stage Transcriptome and Proteome Defines Novel Transcript Features.</title>
        <authorList>
            <person name="Ramaprasad A."/>
            <person name="Mourier T."/>
            <person name="Naeem R."/>
            <person name="Malas T.B."/>
            <person name="Moussa E."/>
            <person name="Panigrahi A."/>
            <person name="Vermont S.J."/>
            <person name="Otto T.D."/>
            <person name="Wastling J."/>
            <person name="Pain A."/>
        </authorList>
    </citation>
    <scope>NUCLEOTIDE SEQUENCE</scope>
    <source>
        <strain evidence="3">Liverpool</strain>
    </source>
</reference>
<name>A0A0F7UMY4_NEOCL</name>
<dbReference type="EMBL" id="LN714487">
    <property type="protein sequence ID" value="CEL70381.1"/>
    <property type="molecule type" value="Genomic_DNA"/>
</dbReference>
<feature type="transmembrane region" description="Helical" evidence="2">
    <location>
        <begin position="703"/>
        <end position="723"/>
    </location>
</feature>
<keyword evidence="2" id="KW-1133">Transmembrane helix</keyword>
<feature type="region of interest" description="Disordered" evidence="1">
    <location>
        <begin position="511"/>
        <end position="530"/>
    </location>
</feature>
<evidence type="ECO:0000256" key="2">
    <source>
        <dbReference type="SAM" id="Phobius"/>
    </source>
</evidence>